<sequence length="100" mass="12152">MKVYREQRLRNTGNNVRRRRKRKEEKGKGHRSRRRRVLSACCVWSRFPDYQNRLPTVMHSSIRFHRLPQTDGSGDRLRRFYRAGSVLRRFSVSLYNPSQM</sequence>
<evidence type="ECO:0000313" key="2">
    <source>
        <dbReference type="EMBL" id="GMN48184.1"/>
    </source>
</evidence>
<protein>
    <submittedName>
        <fullName evidence="2">Uncharacterized protein</fullName>
    </submittedName>
</protein>
<name>A0AA88A928_FICCA</name>
<dbReference type="AlphaFoldDB" id="A0AA88A928"/>
<reference evidence="2" key="1">
    <citation type="submission" date="2023-07" db="EMBL/GenBank/DDBJ databases">
        <title>draft genome sequence of fig (Ficus carica).</title>
        <authorList>
            <person name="Takahashi T."/>
            <person name="Nishimura K."/>
        </authorList>
    </citation>
    <scope>NUCLEOTIDE SEQUENCE</scope>
</reference>
<dbReference type="EMBL" id="BTGU01000027">
    <property type="protein sequence ID" value="GMN48184.1"/>
    <property type="molecule type" value="Genomic_DNA"/>
</dbReference>
<proteinExistence type="predicted"/>
<feature type="region of interest" description="Disordered" evidence="1">
    <location>
        <begin position="1"/>
        <end position="34"/>
    </location>
</feature>
<accession>A0AA88A928</accession>
<keyword evidence="3" id="KW-1185">Reference proteome</keyword>
<evidence type="ECO:0000313" key="3">
    <source>
        <dbReference type="Proteomes" id="UP001187192"/>
    </source>
</evidence>
<dbReference type="Proteomes" id="UP001187192">
    <property type="component" value="Unassembled WGS sequence"/>
</dbReference>
<comment type="caution">
    <text evidence="2">The sequence shown here is derived from an EMBL/GenBank/DDBJ whole genome shotgun (WGS) entry which is preliminary data.</text>
</comment>
<gene>
    <name evidence="2" type="ORF">TIFTF001_017357</name>
</gene>
<feature type="compositionally biased region" description="Basic residues" evidence="1">
    <location>
        <begin position="16"/>
        <end position="34"/>
    </location>
</feature>
<organism evidence="2 3">
    <name type="scientific">Ficus carica</name>
    <name type="common">Common fig</name>
    <dbReference type="NCBI Taxonomy" id="3494"/>
    <lineage>
        <taxon>Eukaryota</taxon>
        <taxon>Viridiplantae</taxon>
        <taxon>Streptophyta</taxon>
        <taxon>Embryophyta</taxon>
        <taxon>Tracheophyta</taxon>
        <taxon>Spermatophyta</taxon>
        <taxon>Magnoliopsida</taxon>
        <taxon>eudicotyledons</taxon>
        <taxon>Gunneridae</taxon>
        <taxon>Pentapetalae</taxon>
        <taxon>rosids</taxon>
        <taxon>fabids</taxon>
        <taxon>Rosales</taxon>
        <taxon>Moraceae</taxon>
        <taxon>Ficeae</taxon>
        <taxon>Ficus</taxon>
    </lineage>
</organism>
<evidence type="ECO:0000256" key="1">
    <source>
        <dbReference type="SAM" id="MobiDB-lite"/>
    </source>
</evidence>